<dbReference type="OrthoDB" id="3297985at2"/>
<name>A0A365H6C7_9ACTN</name>
<dbReference type="AlphaFoldDB" id="A0A365H6C7"/>
<keyword evidence="1" id="KW-1133">Transmembrane helix</keyword>
<feature type="transmembrane region" description="Helical" evidence="1">
    <location>
        <begin position="98"/>
        <end position="123"/>
    </location>
</feature>
<dbReference type="Proteomes" id="UP000251891">
    <property type="component" value="Unassembled WGS sequence"/>
</dbReference>
<dbReference type="EMBL" id="QLYX01000005">
    <property type="protein sequence ID" value="RAY14588.1"/>
    <property type="molecule type" value="Genomic_DNA"/>
</dbReference>
<keyword evidence="3" id="KW-1185">Reference proteome</keyword>
<comment type="caution">
    <text evidence="2">The sequence shown here is derived from an EMBL/GenBank/DDBJ whole genome shotgun (WGS) entry which is preliminary data.</text>
</comment>
<keyword evidence="1" id="KW-0812">Transmembrane</keyword>
<keyword evidence="1" id="KW-0472">Membrane</keyword>
<protein>
    <submittedName>
        <fullName evidence="2">ABC transporter permease</fullName>
    </submittedName>
</protein>
<evidence type="ECO:0000313" key="2">
    <source>
        <dbReference type="EMBL" id="RAY14588.1"/>
    </source>
</evidence>
<feature type="transmembrane region" description="Helical" evidence="1">
    <location>
        <begin position="163"/>
        <end position="181"/>
    </location>
</feature>
<dbReference type="GO" id="GO:0005886">
    <property type="term" value="C:plasma membrane"/>
    <property type="evidence" value="ECO:0007669"/>
    <property type="project" value="UniProtKB-SubCell"/>
</dbReference>
<feature type="transmembrane region" description="Helical" evidence="1">
    <location>
        <begin position="135"/>
        <end position="156"/>
    </location>
</feature>
<proteinExistence type="predicted"/>
<dbReference type="GO" id="GO:0140359">
    <property type="term" value="F:ABC-type transporter activity"/>
    <property type="evidence" value="ECO:0007669"/>
    <property type="project" value="InterPro"/>
</dbReference>
<reference evidence="2 3" key="1">
    <citation type="submission" date="2018-06" db="EMBL/GenBank/DDBJ databases">
        <title>Actinomadura craniellae sp. nov. isolated from marine sponge Craniella sp.</title>
        <authorList>
            <person name="Li L."/>
            <person name="Xu Q.H."/>
            <person name="Lin H.W."/>
            <person name="Lu Y.H."/>
        </authorList>
    </citation>
    <scope>NUCLEOTIDE SEQUENCE [LARGE SCALE GENOMIC DNA]</scope>
    <source>
        <strain evidence="2 3">LHW63021</strain>
    </source>
</reference>
<sequence length="243" mass="24644">MRKVLHAEWTKARTVRSTTLTPLVMALLTPALAVFVGLTGSLHPTDSVFAGSLTGSVPAQITAGIFGVLVVSGEYGTRMIDVTFAACPRRGRVLLAKALLAAAVTFVIGLASCAAAYGLGTLLLADRPQGEPMPALAGVALCFAAATLLGLALGALLRHSAGAITAVIGLMLVPSLFGPLFGDLQRWITGAAPPAPLQKLIGISDASAAATGSLGGWPSLALLLAYSLLALAAAVLVVRRRDA</sequence>
<organism evidence="2 3">
    <name type="scientific">Actinomadura craniellae</name>
    <dbReference type="NCBI Taxonomy" id="2231787"/>
    <lineage>
        <taxon>Bacteria</taxon>
        <taxon>Bacillati</taxon>
        <taxon>Actinomycetota</taxon>
        <taxon>Actinomycetes</taxon>
        <taxon>Streptosporangiales</taxon>
        <taxon>Thermomonosporaceae</taxon>
        <taxon>Actinomadura</taxon>
    </lineage>
</organism>
<gene>
    <name evidence="2" type="ORF">DPM19_12520</name>
</gene>
<accession>A0A365H6C7</accession>
<dbReference type="RefSeq" id="WP_111866589.1">
    <property type="nucleotide sequence ID" value="NZ_QLYX01000005.1"/>
</dbReference>
<feature type="transmembrane region" description="Helical" evidence="1">
    <location>
        <begin position="57"/>
        <end position="77"/>
    </location>
</feature>
<feature type="transmembrane region" description="Helical" evidence="1">
    <location>
        <begin position="220"/>
        <end position="238"/>
    </location>
</feature>
<evidence type="ECO:0000313" key="3">
    <source>
        <dbReference type="Proteomes" id="UP000251891"/>
    </source>
</evidence>
<evidence type="ECO:0000256" key="1">
    <source>
        <dbReference type="SAM" id="Phobius"/>
    </source>
</evidence>